<evidence type="ECO:0000313" key="5">
    <source>
        <dbReference type="EMBL" id="KYK55157.1"/>
    </source>
</evidence>
<dbReference type="InterPro" id="IPR009091">
    <property type="entry name" value="RCC1/BLIP-II"/>
</dbReference>
<dbReference type="SMART" id="SM00225">
    <property type="entry name" value="BTB"/>
    <property type="match status" value="1"/>
</dbReference>
<feature type="region of interest" description="Disordered" evidence="3">
    <location>
        <begin position="1503"/>
        <end position="1576"/>
    </location>
</feature>
<proteinExistence type="predicted"/>
<feature type="region of interest" description="Disordered" evidence="3">
    <location>
        <begin position="1308"/>
        <end position="1328"/>
    </location>
</feature>
<dbReference type="InterPro" id="IPR000408">
    <property type="entry name" value="Reg_chr_condens"/>
</dbReference>
<evidence type="ECO:0000256" key="3">
    <source>
        <dbReference type="SAM" id="MobiDB-lite"/>
    </source>
</evidence>
<dbReference type="Gene3D" id="2.130.10.30">
    <property type="entry name" value="Regulator of chromosome condensation 1/beta-lactamase-inhibitor protein II"/>
    <property type="match status" value="1"/>
</dbReference>
<feature type="compositionally biased region" description="Basic and acidic residues" evidence="3">
    <location>
        <begin position="1218"/>
        <end position="1233"/>
    </location>
</feature>
<feature type="compositionally biased region" description="Polar residues" evidence="3">
    <location>
        <begin position="1418"/>
        <end position="1432"/>
    </location>
</feature>
<dbReference type="InterPro" id="IPR036770">
    <property type="entry name" value="Ankyrin_rpt-contain_sf"/>
</dbReference>
<dbReference type="SUPFAM" id="SSF54695">
    <property type="entry name" value="POZ domain"/>
    <property type="match status" value="1"/>
</dbReference>
<evidence type="ECO:0000259" key="4">
    <source>
        <dbReference type="PROSITE" id="PS50097"/>
    </source>
</evidence>
<dbReference type="PANTHER" id="PTHR22872:SF2">
    <property type="entry name" value="INHIBITOR OF BRUTON TYROSINE KINASE"/>
    <property type="match status" value="1"/>
</dbReference>
<evidence type="ECO:0000256" key="2">
    <source>
        <dbReference type="PROSITE-ProRule" id="PRU00235"/>
    </source>
</evidence>
<dbReference type="InterPro" id="IPR011333">
    <property type="entry name" value="SKP1/BTB/POZ_sf"/>
</dbReference>
<dbReference type="PROSITE" id="PS50097">
    <property type="entry name" value="BTB"/>
    <property type="match status" value="1"/>
</dbReference>
<dbReference type="Pfam" id="PF00651">
    <property type="entry name" value="BTB"/>
    <property type="match status" value="1"/>
</dbReference>
<feature type="compositionally biased region" description="Basic residues" evidence="3">
    <location>
        <begin position="1564"/>
        <end position="1576"/>
    </location>
</feature>
<dbReference type="EMBL" id="LAYC01000003">
    <property type="protein sequence ID" value="KYK55157.1"/>
    <property type="molecule type" value="Genomic_DNA"/>
</dbReference>
<dbReference type="Gene3D" id="3.30.710.10">
    <property type="entry name" value="Potassium Channel Kv1.1, Chain A"/>
    <property type="match status" value="2"/>
</dbReference>
<reference evidence="5 6" key="1">
    <citation type="journal article" date="2016" name="Sci. Rep.">
        <title>Insights into Adaptations to a Near-Obligate Nematode Endoparasitic Lifestyle from the Finished Genome of Drechmeria coniospora.</title>
        <authorList>
            <person name="Zhang L."/>
            <person name="Zhou Z."/>
            <person name="Guo Q."/>
            <person name="Fokkens L."/>
            <person name="Miskei M."/>
            <person name="Pocsi I."/>
            <person name="Zhang W."/>
            <person name="Chen M."/>
            <person name="Wang L."/>
            <person name="Sun Y."/>
            <person name="Donzelli B.G."/>
            <person name="Gibson D.M."/>
            <person name="Nelson D.R."/>
            <person name="Luo J.G."/>
            <person name="Rep M."/>
            <person name="Liu H."/>
            <person name="Yang S."/>
            <person name="Wang J."/>
            <person name="Krasnoff S.B."/>
            <person name="Xu Y."/>
            <person name="Molnar I."/>
            <person name="Lin M."/>
        </authorList>
    </citation>
    <scope>NUCLEOTIDE SEQUENCE [LARGE SCALE GENOMIC DNA]</scope>
    <source>
        <strain evidence="5 6">ARSEF 6962</strain>
    </source>
</reference>
<dbReference type="Pfam" id="PF12796">
    <property type="entry name" value="Ank_2"/>
    <property type="match status" value="1"/>
</dbReference>
<sequence length="1576" mass="172764">MSHLLWKYFWENDVDRFRHLLASAGPNTHASPKGAAVRSSEGSLAASPGGLGTSPRPGNKSRRHSAHPSALGRSKDGGLTLGLGRSEVNSRDHAGLTILLRAASSTKPNARDFVQALIEHPAIDLYIQDPESGWNALHRSLYSGNVSIARMLLARERFDLSTPTLSSAGKVGLLIKTKDNEGHSPFDLYNATVATRSLRQAQASLTSSAGSTSGCVEDEQAQGLVAPVNTSQRFGEPAEGGELYVFGSNKNHSLGVGDEDDRQFPERIMLRRPVELLHRFHESYLDQHGLEPPPSRPAVEDIPSLIRDRPLVIRDVVMSKLHTAILTTDVVSNLYICGVGRGGRLGVGDENTRFKFAPVQGPFTDRKVRNIALGQNHSLAVAGQGELWTWGLNVDSQLGYLLPPPSRPDEEPMSLTPRQVFGSLKKEIVLGVAASAIHSAAHTGASLYCWGRNQGQLGLMDADSRSLDVQQTPRRVAASLLSVPIEMISATDKATSCLLSNHTVWVFTNYGYNLIKFPIPDLFTNHNLASASFTGRYDPSRKDIRYITSGADIIAALTTHGDVFTIELNHIVDGKQPAGSTTNPVKIKGAVSQPQCIWDSRKDGATSVAVGEHGSIIIGTKSGAVWKRVKWAKGQNVAFTGLSDTRKKGFKFERIPCITGCVRVQSSIFGAYAAVRKDSSIMSNQIAVAKPSLCDDLGALMCIRDFRTSEEMAANKPWDAASARQRLGSVPFEILRCENLEQELSRWLEINSFKFDGIDVEIRTTMAPDIKIPVHGCILAGRSSVLRHALAEFRDTDDGITSYSDTFLIENVRGRILLTMQGVDILTLLNIVVFAYQDDIIPVWKYTRESPSEAFRFRQVRSELMKLATKLQMRTLEMASRLQVNVEPSLSADMKKALSDGEFLSNGDVTIQLDGAELTAHSQVLCQRCPFFHAIFHGRSQGRWLTSRRNEAGAAEKVPIDLKHIRPDTFEYILEHLYADSGQEMFNDVALPTLDDFAELVLDVMGVANELMLDRLSQVCQSLMGKFASTRNIANLLNEISPCSVKTFKEAGLEYVCLQLECMLENHLLDDLDEDLLQDLDEVVRDNQMARFPCSRSGRADLLLHHKYPDLGPDIEDERRRRVKEMAFRAAQRGEERKHGSACKGRNTTHEESVVATPRSDDVRRKSSACMNGPLSPSLRRKASRGDMMFSMDEDVSRMNDSPKSPNVGPPEFSPDLTTKDMPRRSGAWRDNRGASAGSRASLAEVACAEAATSECTAPHPPATPTRTTSGPWASPTPASSSRMGIKDIIFEASTKSTPATDLAAKPVKNTAASHPPAKMSQKDRKKRLQMEAEAMELALAEDKKAGRATWEDAKPGNRPAPWKSTAAPAKHNFGDASPTALRDSTPAKTKPVISLDAEQSRRRTVSPDTRFPGQGRGINSTIAASPSSSHAGKSPLVPHSKSYITPATKVGFTMAARSMENIIEQQRREQELVKEAVAKRSLQDIQQEQAFQEWWDQESRRAQEEEARRQARNQDKVPSGRGRSRKRRGGGDKSKGKGPEAFHGADQGGEGSRAPSGVPPTRRMMHGAKGKGGKH</sequence>
<dbReference type="SMART" id="SM00248">
    <property type="entry name" value="ANK"/>
    <property type="match status" value="3"/>
</dbReference>
<feature type="region of interest" description="Disordered" evidence="3">
    <location>
        <begin position="1255"/>
        <end position="1284"/>
    </location>
</feature>
<name>A0A151GDI4_DRECN</name>
<dbReference type="PANTHER" id="PTHR22872">
    <property type="entry name" value="BTK-BINDING PROTEIN-RELATED"/>
    <property type="match status" value="1"/>
</dbReference>
<feature type="region of interest" description="Disordered" evidence="3">
    <location>
        <begin position="1342"/>
        <end position="1442"/>
    </location>
</feature>
<feature type="repeat" description="RCC1" evidence="2">
    <location>
        <begin position="385"/>
        <end position="445"/>
    </location>
</feature>
<keyword evidence="1" id="KW-0677">Repeat</keyword>
<feature type="region of interest" description="Disordered" evidence="3">
    <location>
        <begin position="25"/>
        <end position="86"/>
    </location>
</feature>
<feature type="compositionally biased region" description="Basic and acidic residues" evidence="3">
    <location>
        <begin position="1342"/>
        <end position="1356"/>
    </location>
</feature>
<accession>A0A151GDI4</accession>
<feature type="compositionally biased region" description="Basic and acidic residues" evidence="3">
    <location>
        <begin position="1148"/>
        <end position="1165"/>
    </location>
</feature>
<feature type="region of interest" description="Disordered" evidence="3">
    <location>
        <begin position="1130"/>
        <end position="1239"/>
    </location>
</feature>
<dbReference type="Gene3D" id="1.25.40.20">
    <property type="entry name" value="Ankyrin repeat-containing domain"/>
    <property type="match status" value="1"/>
</dbReference>
<feature type="repeat" description="RCC1" evidence="2">
    <location>
        <begin position="332"/>
        <end position="384"/>
    </location>
</feature>
<dbReference type="Proteomes" id="UP000076580">
    <property type="component" value="Chromosome 03"/>
</dbReference>
<dbReference type="SUPFAM" id="SSF48403">
    <property type="entry name" value="Ankyrin repeat"/>
    <property type="match status" value="1"/>
</dbReference>
<evidence type="ECO:0000256" key="1">
    <source>
        <dbReference type="ARBA" id="ARBA00022737"/>
    </source>
</evidence>
<dbReference type="InterPro" id="IPR051625">
    <property type="entry name" value="Signaling_Regulatory_Domain"/>
</dbReference>
<dbReference type="SUPFAM" id="SSF50985">
    <property type="entry name" value="RCC1/BLIP-II"/>
    <property type="match status" value="1"/>
</dbReference>
<feature type="domain" description="BTB" evidence="4">
    <location>
        <begin position="907"/>
        <end position="980"/>
    </location>
</feature>
<dbReference type="PROSITE" id="PS50012">
    <property type="entry name" value="RCC1_3"/>
    <property type="match status" value="3"/>
</dbReference>
<comment type="caution">
    <text evidence="5">The sequence shown here is derived from an EMBL/GenBank/DDBJ whole genome shotgun (WGS) entry which is preliminary data.</text>
</comment>
<feature type="compositionally biased region" description="Basic and acidic residues" evidence="3">
    <location>
        <begin position="1503"/>
        <end position="1516"/>
    </location>
</feature>
<dbReference type="InterPro" id="IPR000210">
    <property type="entry name" value="BTB/POZ_dom"/>
</dbReference>
<protein>
    <submittedName>
        <fullName evidence="5">BTB domain and ankyrin repeat containing protein</fullName>
    </submittedName>
</protein>
<gene>
    <name evidence="5" type="ORF">DCS_07119</name>
</gene>
<organism evidence="5 6">
    <name type="scientific">Drechmeria coniospora</name>
    <name type="common">Nematophagous fungus</name>
    <name type="synonym">Meria coniospora</name>
    <dbReference type="NCBI Taxonomy" id="98403"/>
    <lineage>
        <taxon>Eukaryota</taxon>
        <taxon>Fungi</taxon>
        <taxon>Dikarya</taxon>
        <taxon>Ascomycota</taxon>
        <taxon>Pezizomycotina</taxon>
        <taxon>Sordariomycetes</taxon>
        <taxon>Hypocreomycetidae</taxon>
        <taxon>Hypocreales</taxon>
        <taxon>Ophiocordycipitaceae</taxon>
        <taxon>Drechmeria</taxon>
    </lineage>
</organism>
<dbReference type="GeneID" id="63719762"/>
<feature type="compositionally biased region" description="Basic and acidic residues" evidence="3">
    <location>
        <begin position="1130"/>
        <end position="1139"/>
    </location>
</feature>
<keyword evidence="6" id="KW-1185">Reference proteome</keyword>
<dbReference type="InParanoid" id="A0A151GDI4"/>
<feature type="compositionally biased region" description="Basic and acidic residues" evidence="3">
    <location>
        <begin position="1530"/>
        <end position="1541"/>
    </location>
</feature>
<evidence type="ECO:0000313" key="6">
    <source>
        <dbReference type="Proteomes" id="UP000076580"/>
    </source>
</evidence>
<dbReference type="Pfam" id="PF13540">
    <property type="entry name" value="RCC1_2"/>
    <property type="match status" value="1"/>
</dbReference>
<feature type="repeat" description="RCC1" evidence="2">
    <location>
        <begin position="241"/>
        <end position="329"/>
    </location>
</feature>
<dbReference type="RefSeq" id="XP_040654509.1">
    <property type="nucleotide sequence ID" value="XM_040804405.1"/>
</dbReference>
<dbReference type="STRING" id="98403.A0A151GDI4"/>
<dbReference type="InterPro" id="IPR002110">
    <property type="entry name" value="Ankyrin_rpt"/>
</dbReference>